<reference evidence="11 12" key="1">
    <citation type="submission" date="2017-06" db="EMBL/GenBank/DDBJ databases">
        <title>A platform for efficient transgenesis in Macrostomum lignano, a flatworm model organism for stem cell research.</title>
        <authorList>
            <person name="Berezikov E."/>
        </authorList>
    </citation>
    <scope>NUCLEOTIDE SEQUENCE [LARGE SCALE GENOMIC DNA]</scope>
    <source>
        <strain evidence="11">DV1</strain>
        <tissue evidence="11">Whole organism</tissue>
    </source>
</reference>
<feature type="compositionally biased region" description="Basic and acidic residues" evidence="8">
    <location>
        <begin position="210"/>
        <end position="241"/>
    </location>
</feature>
<name>A0A267FX26_9PLAT</name>
<evidence type="ECO:0000256" key="1">
    <source>
        <dbReference type="ARBA" id="ARBA00022679"/>
    </source>
</evidence>
<evidence type="ECO:0000256" key="2">
    <source>
        <dbReference type="ARBA" id="ARBA00022723"/>
    </source>
</evidence>
<proteinExistence type="predicted"/>
<dbReference type="GO" id="GO:0097039">
    <property type="term" value="P:protein linear polyubiquitination"/>
    <property type="evidence" value="ECO:0007669"/>
    <property type="project" value="TreeGrafter"/>
</dbReference>
<dbReference type="InterPro" id="IPR044066">
    <property type="entry name" value="TRIAD_supradom"/>
</dbReference>
<keyword evidence="6" id="KW-0862">Zinc</keyword>
<keyword evidence="4 7" id="KW-0863">Zinc-finger</keyword>
<gene>
    <name evidence="11" type="ORF">BOX15_Mlig011956g1</name>
</gene>
<feature type="region of interest" description="Disordered" evidence="8">
    <location>
        <begin position="355"/>
        <end position="409"/>
    </location>
</feature>
<evidence type="ECO:0000256" key="8">
    <source>
        <dbReference type="SAM" id="MobiDB-lite"/>
    </source>
</evidence>
<protein>
    <recommendedName>
        <fullName evidence="13">RING-type domain-containing protein</fullName>
    </recommendedName>
</protein>
<dbReference type="InterPro" id="IPR001841">
    <property type="entry name" value="Znf_RING"/>
</dbReference>
<dbReference type="AlphaFoldDB" id="A0A267FX26"/>
<dbReference type="STRING" id="282301.A0A267FX26"/>
<evidence type="ECO:0000256" key="7">
    <source>
        <dbReference type="PROSITE-ProRule" id="PRU00175"/>
    </source>
</evidence>
<feature type="non-terminal residue" evidence="11">
    <location>
        <position position="1"/>
    </location>
</feature>
<keyword evidence="1" id="KW-0808">Transferase</keyword>
<dbReference type="GO" id="GO:1990450">
    <property type="term" value="F:linear polyubiquitin binding"/>
    <property type="evidence" value="ECO:0007669"/>
    <property type="project" value="TreeGrafter"/>
</dbReference>
<dbReference type="GO" id="GO:0070530">
    <property type="term" value="F:K63-linked polyubiquitin modification-dependent protein binding"/>
    <property type="evidence" value="ECO:0007669"/>
    <property type="project" value="TreeGrafter"/>
</dbReference>
<evidence type="ECO:0000259" key="10">
    <source>
        <dbReference type="PROSITE" id="PS51873"/>
    </source>
</evidence>
<keyword evidence="5" id="KW-0833">Ubl conjugation pathway</keyword>
<feature type="domain" description="RING-type" evidence="9">
    <location>
        <begin position="790"/>
        <end position="829"/>
    </location>
</feature>
<keyword evidence="2" id="KW-0479">Metal-binding</keyword>
<feature type="domain" description="RING-type" evidence="9">
    <location>
        <begin position="573"/>
        <end position="618"/>
    </location>
</feature>
<dbReference type="PANTHER" id="PTHR16004">
    <property type="entry name" value="RING FINGER PROTEIN 31-RELATED"/>
    <property type="match status" value="1"/>
</dbReference>
<keyword evidence="3" id="KW-0677">Repeat</keyword>
<feature type="compositionally biased region" description="Basic and acidic residues" evidence="8">
    <location>
        <begin position="355"/>
        <end position="402"/>
    </location>
</feature>
<evidence type="ECO:0000259" key="9">
    <source>
        <dbReference type="PROSITE" id="PS50089"/>
    </source>
</evidence>
<dbReference type="GO" id="GO:0036435">
    <property type="term" value="F:K48-linked polyubiquitin modification-dependent protein binding"/>
    <property type="evidence" value="ECO:0007669"/>
    <property type="project" value="TreeGrafter"/>
</dbReference>
<evidence type="ECO:0000256" key="4">
    <source>
        <dbReference type="ARBA" id="ARBA00022771"/>
    </source>
</evidence>
<keyword evidence="12" id="KW-1185">Reference proteome</keyword>
<dbReference type="SUPFAM" id="SSF57850">
    <property type="entry name" value="RING/U-box"/>
    <property type="match status" value="1"/>
</dbReference>
<evidence type="ECO:0000256" key="6">
    <source>
        <dbReference type="ARBA" id="ARBA00022833"/>
    </source>
</evidence>
<dbReference type="Proteomes" id="UP000215902">
    <property type="component" value="Unassembled WGS sequence"/>
</dbReference>
<organism evidence="11 12">
    <name type="scientific">Macrostomum lignano</name>
    <dbReference type="NCBI Taxonomy" id="282301"/>
    <lineage>
        <taxon>Eukaryota</taxon>
        <taxon>Metazoa</taxon>
        <taxon>Spiralia</taxon>
        <taxon>Lophotrochozoa</taxon>
        <taxon>Platyhelminthes</taxon>
        <taxon>Rhabditophora</taxon>
        <taxon>Macrostomorpha</taxon>
        <taxon>Macrostomida</taxon>
        <taxon>Macrostomidae</taxon>
        <taxon>Macrostomum</taxon>
    </lineage>
</organism>
<dbReference type="PROSITE" id="PS50089">
    <property type="entry name" value="ZF_RING_2"/>
    <property type="match status" value="2"/>
</dbReference>
<evidence type="ECO:0008006" key="13">
    <source>
        <dbReference type="Google" id="ProtNLM"/>
    </source>
</evidence>
<evidence type="ECO:0000313" key="12">
    <source>
        <dbReference type="Proteomes" id="UP000215902"/>
    </source>
</evidence>
<dbReference type="GO" id="GO:0071797">
    <property type="term" value="C:LUBAC complex"/>
    <property type="evidence" value="ECO:0007669"/>
    <property type="project" value="InterPro"/>
</dbReference>
<dbReference type="PANTHER" id="PTHR16004:SF2">
    <property type="entry name" value="E3 UBIQUITIN-PROTEIN LIGASE LUBEL"/>
    <property type="match status" value="1"/>
</dbReference>
<dbReference type="OrthoDB" id="9978677at2759"/>
<evidence type="ECO:0000256" key="3">
    <source>
        <dbReference type="ARBA" id="ARBA00022737"/>
    </source>
</evidence>
<comment type="caution">
    <text evidence="11">The sequence shown here is derived from an EMBL/GenBank/DDBJ whole genome shotgun (WGS) entry which is preliminary data.</text>
</comment>
<dbReference type="GO" id="GO:0061630">
    <property type="term" value="F:ubiquitin protein ligase activity"/>
    <property type="evidence" value="ECO:0007669"/>
    <property type="project" value="TreeGrafter"/>
</dbReference>
<evidence type="ECO:0000313" key="11">
    <source>
        <dbReference type="EMBL" id="PAA78395.1"/>
    </source>
</evidence>
<accession>A0A267FX26</accession>
<dbReference type="GO" id="GO:0008270">
    <property type="term" value="F:zinc ion binding"/>
    <property type="evidence" value="ECO:0007669"/>
    <property type="project" value="UniProtKB-KW"/>
</dbReference>
<sequence length="976" mass="112964">APDQQANLVVQRMAHRMFAERCLICSRPGASIRCLEAGCGFQLICESCHTNWHSVENHRVEVLPPPPQAQRRCDTWLTERLQEVKQLREFKDFSDTDLIDSIQSCEKACDDVVALLAHLRSQCCQCSKQMPRHKLFHMATCECELCCGCFCSFLSGMPGQLECPVCGVAWSGDHVARNTTMILVYELESHLGNDEAARLLQMLEQQQSDQHQREQQEREEQLRDQLREQQEREEQLRDQLREQQEREEQLRYQLKEQQEREEQLRDQLRDQLREQQEREEQLRDQLRELQKTERKQREQQQRQQQQREQQQREQQQREQQQKEQQQREQQQREKQLQREQQEREEQLRDQLRELQKTEQQQREQQQREQQQREQQQREQQQREQQQREQQQREQQQREKQQEQNRQLHGHHTTNVLSNVTSQNFQENNSQSKGSWICNHCTLVNPAPSQPETGLGICSACTYITKLIGGATKGGAVARSEAAAAASMLTSAATSAASAAVGAAGSDSTEWSDKAQNLALQLRVENWVAERILVVKSMPKFKEFSESDLVVAIESCGDLAFEDDALMSQLRRKCNRCSNDLPRHKLVAMAVCECQMCPECFKKFLVDLKSSRIQCPACQGVCDDEDSRDFMKMQLMEMADVLGSDTVEYAVAHLEENSSKKSDEGWEVVEAAGKKGTKSKASKDASTVAVNTSNGYCPHRNGGLPKMDTRQCESYCKVCKQDVCKKCFGFWVDHQRINCSSYRDYAAGIQQKEDYNEMHTAAQKQGFSPTDANLHDQMMELLTFDLVCPNCSLCYQRVSKSGYSVFHCRCGHSFCPFCRSPQKRPHEGCPFKGFHVHHQRQCYFNLKQVKQTTFLDLLRGNKVKVSEACLNVGKACELPDLKMDGKLTVCPCTEKVTHNKPGICDRHYREYLIQLINANKLDLVDVANENELLEMFRRFRLALPQVKASNPSLSAAREKMKVYRERLKDMVPPLWGI</sequence>
<dbReference type="PROSITE" id="PS51873">
    <property type="entry name" value="TRIAD"/>
    <property type="match status" value="1"/>
</dbReference>
<evidence type="ECO:0000256" key="5">
    <source>
        <dbReference type="ARBA" id="ARBA00022786"/>
    </source>
</evidence>
<feature type="region of interest" description="Disordered" evidence="8">
    <location>
        <begin position="205"/>
        <end position="241"/>
    </location>
</feature>
<feature type="domain" description="RING-type" evidence="10">
    <location>
        <begin position="569"/>
        <end position="840"/>
    </location>
</feature>
<dbReference type="InterPro" id="IPR026254">
    <property type="entry name" value="RNF31-like"/>
</dbReference>
<dbReference type="EMBL" id="NIVC01000691">
    <property type="protein sequence ID" value="PAA78395.1"/>
    <property type="molecule type" value="Genomic_DNA"/>
</dbReference>